<dbReference type="RefSeq" id="XP_009230180.1">
    <property type="nucleotide sequence ID" value="XM_009231916.1"/>
</dbReference>
<name>J3PKD7_GAET3</name>
<accession>J3PKD7</accession>
<dbReference type="VEuPathDB" id="FungiDB:GGTG_13991"/>
<dbReference type="GeneID" id="20354449"/>
<keyword evidence="3" id="KW-1185">Reference proteome</keyword>
<dbReference type="EnsemblFungi" id="EJT68437">
    <property type="protein sequence ID" value="EJT68437"/>
    <property type="gene ID" value="GGTG_13991"/>
</dbReference>
<gene>
    <name evidence="2" type="primary">20354449</name>
    <name evidence="1" type="ORF">GGTG_13991</name>
</gene>
<dbReference type="EMBL" id="GL385490">
    <property type="protein sequence ID" value="EJT68437.1"/>
    <property type="molecule type" value="Genomic_DNA"/>
</dbReference>
<protein>
    <submittedName>
        <fullName evidence="1 2">Uncharacterized protein</fullName>
    </submittedName>
</protein>
<sequence>MPPPPRAKGLSASAILGVLCQDIHTISHAARRTGMARLRTPIRLCCLQEVPATGREERERGARSTARWHGYDAMYSRGCGDKEEEEEETDRALTNMIDAATGRRAVGRARANAGLPFGCV</sequence>
<reference evidence="3" key="1">
    <citation type="submission" date="2010-07" db="EMBL/GenBank/DDBJ databases">
        <title>The genome sequence of Gaeumannomyces graminis var. tritici strain R3-111a-1.</title>
        <authorList>
            <consortium name="The Broad Institute Genome Sequencing Platform"/>
            <person name="Ma L.-J."/>
            <person name="Dead R."/>
            <person name="Young S."/>
            <person name="Zeng Q."/>
            <person name="Koehrsen M."/>
            <person name="Alvarado L."/>
            <person name="Berlin A."/>
            <person name="Chapman S.B."/>
            <person name="Chen Z."/>
            <person name="Freedman E."/>
            <person name="Gellesch M."/>
            <person name="Goldberg J."/>
            <person name="Griggs A."/>
            <person name="Gujja S."/>
            <person name="Heilman E.R."/>
            <person name="Heiman D."/>
            <person name="Hepburn T."/>
            <person name="Howarth C."/>
            <person name="Jen D."/>
            <person name="Larson L."/>
            <person name="Mehta T."/>
            <person name="Neiman D."/>
            <person name="Pearson M."/>
            <person name="Roberts A."/>
            <person name="Saif S."/>
            <person name="Shea T."/>
            <person name="Shenoy N."/>
            <person name="Sisk P."/>
            <person name="Stolte C."/>
            <person name="Sykes S."/>
            <person name="Walk T."/>
            <person name="White J."/>
            <person name="Yandava C."/>
            <person name="Haas B."/>
            <person name="Nusbaum C."/>
            <person name="Birren B."/>
        </authorList>
    </citation>
    <scope>NUCLEOTIDE SEQUENCE [LARGE SCALE GENOMIC DNA]</scope>
    <source>
        <strain evidence="3">R3-111a-1</strain>
    </source>
</reference>
<dbReference type="HOGENOM" id="CLU_2049862_0_0_1"/>
<dbReference type="AlphaFoldDB" id="J3PKD7"/>
<evidence type="ECO:0000313" key="1">
    <source>
        <dbReference type="EMBL" id="EJT68437.1"/>
    </source>
</evidence>
<reference evidence="2" key="5">
    <citation type="submission" date="2018-04" db="UniProtKB">
        <authorList>
            <consortium name="EnsemblFungi"/>
        </authorList>
    </citation>
    <scope>IDENTIFICATION</scope>
    <source>
        <strain evidence="2">R3-111a-1</strain>
    </source>
</reference>
<evidence type="ECO:0000313" key="2">
    <source>
        <dbReference type="EnsemblFungi" id="EJT68437"/>
    </source>
</evidence>
<reference evidence="1" key="2">
    <citation type="submission" date="2010-07" db="EMBL/GenBank/DDBJ databases">
        <authorList>
            <consortium name="The Broad Institute Genome Sequencing Platform"/>
            <consortium name="Broad Institute Genome Sequencing Center for Infectious Disease"/>
            <person name="Ma L.-J."/>
            <person name="Dead R."/>
            <person name="Young S."/>
            <person name="Zeng Q."/>
            <person name="Koehrsen M."/>
            <person name="Alvarado L."/>
            <person name="Berlin A."/>
            <person name="Chapman S.B."/>
            <person name="Chen Z."/>
            <person name="Freedman E."/>
            <person name="Gellesch M."/>
            <person name="Goldberg J."/>
            <person name="Griggs A."/>
            <person name="Gujja S."/>
            <person name="Heilman E.R."/>
            <person name="Heiman D."/>
            <person name="Hepburn T."/>
            <person name="Howarth C."/>
            <person name="Jen D."/>
            <person name="Larson L."/>
            <person name="Mehta T."/>
            <person name="Neiman D."/>
            <person name="Pearson M."/>
            <person name="Roberts A."/>
            <person name="Saif S."/>
            <person name="Shea T."/>
            <person name="Shenoy N."/>
            <person name="Sisk P."/>
            <person name="Stolte C."/>
            <person name="Sykes S."/>
            <person name="Walk T."/>
            <person name="White J."/>
            <person name="Yandava C."/>
            <person name="Haas B."/>
            <person name="Nusbaum C."/>
            <person name="Birren B."/>
        </authorList>
    </citation>
    <scope>NUCLEOTIDE SEQUENCE</scope>
    <source>
        <strain evidence="1">R3-111a-1</strain>
    </source>
</reference>
<proteinExistence type="predicted"/>
<reference evidence="1" key="3">
    <citation type="submission" date="2010-09" db="EMBL/GenBank/DDBJ databases">
        <title>Annotation of Gaeumannomyces graminis var. tritici R3-111a-1.</title>
        <authorList>
            <consortium name="The Broad Institute Genome Sequencing Platform"/>
            <person name="Ma L.-J."/>
            <person name="Dead R."/>
            <person name="Young S.K."/>
            <person name="Zeng Q."/>
            <person name="Gargeya S."/>
            <person name="Fitzgerald M."/>
            <person name="Haas B."/>
            <person name="Abouelleil A."/>
            <person name="Alvarado L."/>
            <person name="Arachchi H.M."/>
            <person name="Berlin A."/>
            <person name="Brown A."/>
            <person name="Chapman S.B."/>
            <person name="Chen Z."/>
            <person name="Dunbar C."/>
            <person name="Freedman E."/>
            <person name="Gearin G."/>
            <person name="Gellesch M."/>
            <person name="Goldberg J."/>
            <person name="Griggs A."/>
            <person name="Gujja S."/>
            <person name="Heiman D."/>
            <person name="Howarth C."/>
            <person name="Larson L."/>
            <person name="Lui A."/>
            <person name="MacDonald P.J.P."/>
            <person name="Mehta T."/>
            <person name="Montmayeur A."/>
            <person name="Murphy C."/>
            <person name="Neiman D."/>
            <person name="Pearson M."/>
            <person name="Priest M."/>
            <person name="Roberts A."/>
            <person name="Saif S."/>
            <person name="Shea T."/>
            <person name="Shenoy N."/>
            <person name="Sisk P."/>
            <person name="Stolte C."/>
            <person name="Sykes S."/>
            <person name="Yandava C."/>
            <person name="Wortman J."/>
            <person name="Nusbaum C."/>
            <person name="Birren B."/>
        </authorList>
    </citation>
    <scope>NUCLEOTIDE SEQUENCE</scope>
    <source>
        <strain evidence="1">R3-111a-1</strain>
    </source>
</reference>
<evidence type="ECO:0000313" key="3">
    <source>
        <dbReference type="Proteomes" id="UP000006039"/>
    </source>
</evidence>
<dbReference type="Proteomes" id="UP000006039">
    <property type="component" value="Unassembled WGS sequence"/>
</dbReference>
<organism evidence="1">
    <name type="scientific">Gaeumannomyces tritici (strain R3-111a-1)</name>
    <name type="common">Wheat and barley take-all root rot fungus</name>
    <name type="synonym">Gaeumannomyces graminis var. tritici</name>
    <dbReference type="NCBI Taxonomy" id="644352"/>
    <lineage>
        <taxon>Eukaryota</taxon>
        <taxon>Fungi</taxon>
        <taxon>Dikarya</taxon>
        <taxon>Ascomycota</taxon>
        <taxon>Pezizomycotina</taxon>
        <taxon>Sordariomycetes</taxon>
        <taxon>Sordariomycetidae</taxon>
        <taxon>Magnaporthales</taxon>
        <taxon>Magnaporthaceae</taxon>
        <taxon>Gaeumannomyces</taxon>
    </lineage>
</organism>
<reference evidence="2" key="4">
    <citation type="journal article" date="2015" name="G3 (Bethesda)">
        <title>Genome sequences of three phytopathogenic species of the Magnaporthaceae family of fungi.</title>
        <authorList>
            <person name="Okagaki L.H."/>
            <person name="Nunes C.C."/>
            <person name="Sailsbery J."/>
            <person name="Clay B."/>
            <person name="Brown D."/>
            <person name="John T."/>
            <person name="Oh Y."/>
            <person name="Young N."/>
            <person name="Fitzgerald M."/>
            <person name="Haas B.J."/>
            <person name="Zeng Q."/>
            <person name="Young S."/>
            <person name="Adiconis X."/>
            <person name="Fan L."/>
            <person name="Levin J.Z."/>
            <person name="Mitchell T.K."/>
            <person name="Okubara P.A."/>
            <person name="Farman M.L."/>
            <person name="Kohn L.M."/>
            <person name="Birren B."/>
            <person name="Ma L.-J."/>
            <person name="Dean R.A."/>
        </authorList>
    </citation>
    <scope>NUCLEOTIDE SEQUENCE</scope>
    <source>
        <strain evidence="2">R3-111a-1</strain>
    </source>
</reference>